<sequence length="135" mass="14855">MVSDRRLASRRIPTAKKIGGRSRDSRNGGGADDDEGDWDPAHFRLFVGNLGTDASDDLLRQGFSKYKSVTKCKAVMDKSGTPKGYGFVAFSDANDYLKAFQEMNGKYIGLHPVMLKRAVSKVPKAQKTKKPNKGK</sequence>
<dbReference type="OMA" id="KAFQEMN"/>
<evidence type="ECO:0000259" key="4">
    <source>
        <dbReference type="PROSITE" id="PS50102"/>
    </source>
</evidence>
<dbReference type="VEuPathDB" id="FungiDB:DIURU_002390"/>
<dbReference type="Gene3D" id="3.30.70.330">
    <property type="match status" value="1"/>
</dbReference>
<dbReference type="PANTHER" id="PTHR47640:SF11">
    <property type="entry name" value="RNA-BINDING PROTEIN 42"/>
    <property type="match status" value="1"/>
</dbReference>
<dbReference type="InterPro" id="IPR012677">
    <property type="entry name" value="Nucleotide-bd_a/b_plait_sf"/>
</dbReference>
<dbReference type="PROSITE" id="PS50102">
    <property type="entry name" value="RRM"/>
    <property type="match status" value="1"/>
</dbReference>
<organism evidence="5 6">
    <name type="scientific">Diutina rugosa</name>
    <name type="common">Yeast</name>
    <name type="synonym">Candida rugosa</name>
    <dbReference type="NCBI Taxonomy" id="5481"/>
    <lineage>
        <taxon>Eukaryota</taxon>
        <taxon>Fungi</taxon>
        <taxon>Dikarya</taxon>
        <taxon>Ascomycota</taxon>
        <taxon>Saccharomycotina</taxon>
        <taxon>Pichiomycetes</taxon>
        <taxon>Debaryomycetaceae</taxon>
        <taxon>Diutina</taxon>
    </lineage>
</organism>
<name>A0A642UQS4_DIURU</name>
<dbReference type="InterPro" id="IPR035979">
    <property type="entry name" value="RBD_domain_sf"/>
</dbReference>
<protein>
    <recommendedName>
        <fullName evidence="4">RRM domain-containing protein</fullName>
    </recommendedName>
</protein>
<dbReference type="OrthoDB" id="1749473at2759"/>
<evidence type="ECO:0000256" key="1">
    <source>
        <dbReference type="ARBA" id="ARBA00022884"/>
    </source>
</evidence>
<evidence type="ECO:0000256" key="2">
    <source>
        <dbReference type="PROSITE-ProRule" id="PRU00176"/>
    </source>
</evidence>
<dbReference type="AlphaFoldDB" id="A0A642UQS4"/>
<dbReference type="InterPro" id="IPR050825">
    <property type="entry name" value="RBM42_RBP45_47-like"/>
</dbReference>
<dbReference type="Pfam" id="PF00076">
    <property type="entry name" value="RRM_1"/>
    <property type="match status" value="1"/>
</dbReference>
<dbReference type="SUPFAM" id="SSF54928">
    <property type="entry name" value="RNA-binding domain, RBD"/>
    <property type="match status" value="1"/>
</dbReference>
<dbReference type="PANTHER" id="PTHR47640">
    <property type="entry name" value="TRNA SELENOCYSTEINE 1-ASSOCIATED PROTEIN 1-RELATED-RELATED"/>
    <property type="match status" value="1"/>
</dbReference>
<keyword evidence="6" id="KW-1185">Reference proteome</keyword>
<evidence type="ECO:0000313" key="6">
    <source>
        <dbReference type="Proteomes" id="UP000449547"/>
    </source>
</evidence>
<gene>
    <name evidence="5" type="ORF">DIURU_002390</name>
</gene>
<dbReference type="InterPro" id="IPR000504">
    <property type="entry name" value="RRM_dom"/>
</dbReference>
<dbReference type="SMART" id="SM00360">
    <property type="entry name" value="RRM"/>
    <property type="match status" value="1"/>
</dbReference>
<feature type="domain" description="RRM" evidence="4">
    <location>
        <begin position="43"/>
        <end position="120"/>
    </location>
</feature>
<dbReference type="RefSeq" id="XP_034012806.1">
    <property type="nucleotide sequence ID" value="XM_034155036.1"/>
</dbReference>
<dbReference type="Proteomes" id="UP000449547">
    <property type="component" value="Unassembled WGS sequence"/>
</dbReference>
<accession>A0A642UQS4</accession>
<reference evidence="5 6" key="1">
    <citation type="submission" date="2019-07" db="EMBL/GenBank/DDBJ databases">
        <title>Genome assembly of two rare yeast pathogens: Diutina rugosa and Trichomonascus ciferrii.</title>
        <authorList>
            <person name="Mixao V."/>
            <person name="Saus E."/>
            <person name="Hansen A."/>
            <person name="Lass-Flor C."/>
            <person name="Gabaldon T."/>
        </authorList>
    </citation>
    <scope>NUCLEOTIDE SEQUENCE [LARGE SCALE GENOMIC DNA]</scope>
    <source>
        <strain evidence="5 6">CBS 613</strain>
    </source>
</reference>
<dbReference type="GeneID" id="54781041"/>
<evidence type="ECO:0000256" key="3">
    <source>
        <dbReference type="SAM" id="MobiDB-lite"/>
    </source>
</evidence>
<dbReference type="GO" id="GO:0003729">
    <property type="term" value="F:mRNA binding"/>
    <property type="evidence" value="ECO:0007669"/>
    <property type="project" value="InterPro"/>
</dbReference>
<comment type="caution">
    <text evidence="5">The sequence shown here is derived from an EMBL/GenBank/DDBJ whole genome shotgun (WGS) entry which is preliminary data.</text>
</comment>
<proteinExistence type="predicted"/>
<keyword evidence="1 2" id="KW-0694">RNA-binding</keyword>
<dbReference type="EMBL" id="SWFT01000067">
    <property type="protein sequence ID" value="KAA8903504.1"/>
    <property type="molecule type" value="Genomic_DNA"/>
</dbReference>
<feature type="region of interest" description="Disordered" evidence="3">
    <location>
        <begin position="1"/>
        <end position="39"/>
    </location>
</feature>
<evidence type="ECO:0000313" key="5">
    <source>
        <dbReference type="EMBL" id="KAA8903504.1"/>
    </source>
</evidence>